<reference evidence="2" key="1">
    <citation type="submission" date="2015-06" db="EMBL/GenBank/DDBJ databases">
        <authorList>
            <person name="Hoefler B.C."/>
            <person name="Straight P.D."/>
        </authorList>
    </citation>
    <scope>NUCLEOTIDE SEQUENCE</scope>
</reference>
<sequence>RAIVKNAPLTNDGFLMAWRDLVSQYENKRVQVNAQLKILFNLPQATQESGSAIKHLRRTVNNCLTNLHNVYIDTGSWNPILIFLCGLKLPKTLLHQFEDTLEDNSEIPSCKTFDAFLTHRYKSLEAVGNLTDPVPVTQSDSGSYRKGKDRKFSTFHANVSGTSTLNFSHTSEQPVRGNNFSSKH</sequence>
<protein>
    <submittedName>
        <fullName evidence="2">Uncharacterized protein</fullName>
    </submittedName>
</protein>
<dbReference type="AlphaFoldDB" id="A0A0K8U5V8"/>
<gene>
    <name evidence="2" type="ORF">c1_g2_i3</name>
</gene>
<evidence type="ECO:0000256" key="1">
    <source>
        <dbReference type="SAM" id="MobiDB-lite"/>
    </source>
</evidence>
<evidence type="ECO:0000313" key="2">
    <source>
        <dbReference type="EMBL" id="JAI21941.1"/>
    </source>
</evidence>
<feature type="region of interest" description="Disordered" evidence="1">
    <location>
        <begin position="165"/>
        <end position="184"/>
    </location>
</feature>
<organism evidence="2">
    <name type="scientific">Bactrocera latifrons</name>
    <name type="common">Malaysian fruit fly</name>
    <name type="synonym">Chaetodacus latifrons</name>
    <dbReference type="NCBI Taxonomy" id="174628"/>
    <lineage>
        <taxon>Eukaryota</taxon>
        <taxon>Metazoa</taxon>
        <taxon>Ecdysozoa</taxon>
        <taxon>Arthropoda</taxon>
        <taxon>Hexapoda</taxon>
        <taxon>Insecta</taxon>
        <taxon>Pterygota</taxon>
        <taxon>Neoptera</taxon>
        <taxon>Endopterygota</taxon>
        <taxon>Diptera</taxon>
        <taxon>Brachycera</taxon>
        <taxon>Muscomorpha</taxon>
        <taxon>Tephritoidea</taxon>
        <taxon>Tephritidae</taxon>
        <taxon>Bactrocera</taxon>
        <taxon>Bactrocera</taxon>
    </lineage>
</organism>
<feature type="non-terminal residue" evidence="2">
    <location>
        <position position="1"/>
    </location>
</feature>
<dbReference type="Pfam" id="PF03564">
    <property type="entry name" value="DUF1759"/>
    <property type="match status" value="1"/>
</dbReference>
<dbReference type="InterPro" id="IPR005312">
    <property type="entry name" value="DUF1759"/>
</dbReference>
<accession>A0A0K8U5V8</accession>
<proteinExistence type="predicted"/>
<dbReference type="EMBL" id="GDHF01030373">
    <property type="protein sequence ID" value="JAI21941.1"/>
    <property type="molecule type" value="Transcribed_RNA"/>
</dbReference>
<name>A0A0K8U5V8_BACLA</name>